<feature type="compositionally biased region" description="Low complexity" evidence="5">
    <location>
        <begin position="1470"/>
        <end position="1479"/>
    </location>
</feature>
<dbReference type="GO" id="GO:0003677">
    <property type="term" value="F:DNA binding"/>
    <property type="evidence" value="ECO:0007669"/>
    <property type="project" value="UniProtKB-KW"/>
</dbReference>
<feature type="compositionally biased region" description="Basic residues" evidence="5">
    <location>
        <begin position="691"/>
        <end position="701"/>
    </location>
</feature>
<feature type="compositionally biased region" description="Polar residues" evidence="5">
    <location>
        <begin position="844"/>
        <end position="862"/>
    </location>
</feature>
<feature type="region of interest" description="Disordered" evidence="5">
    <location>
        <begin position="531"/>
        <end position="561"/>
    </location>
</feature>
<feature type="compositionally biased region" description="Basic residues" evidence="5">
    <location>
        <begin position="1258"/>
        <end position="1267"/>
    </location>
</feature>
<feature type="compositionally biased region" description="Basic residues" evidence="5">
    <location>
        <begin position="1277"/>
        <end position="1286"/>
    </location>
</feature>
<feature type="region of interest" description="Disordered" evidence="5">
    <location>
        <begin position="954"/>
        <end position="997"/>
    </location>
</feature>
<evidence type="ECO:0000256" key="5">
    <source>
        <dbReference type="SAM" id="MobiDB-lite"/>
    </source>
</evidence>
<keyword evidence="3" id="KW-0804">Transcription</keyword>
<feature type="compositionally biased region" description="Polar residues" evidence="5">
    <location>
        <begin position="954"/>
        <end position="964"/>
    </location>
</feature>
<feature type="region of interest" description="Disordered" evidence="5">
    <location>
        <begin position="1084"/>
        <end position="1293"/>
    </location>
</feature>
<comment type="caution">
    <text evidence="6">The sequence shown here is derived from an EMBL/GenBank/DDBJ whole genome shotgun (WGS) entry which is preliminary data.</text>
</comment>
<organism evidence="6 7">
    <name type="scientific">Pleuronectes platessa</name>
    <name type="common">European plaice</name>
    <dbReference type="NCBI Taxonomy" id="8262"/>
    <lineage>
        <taxon>Eukaryota</taxon>
        <taxon>Metazoa</taxon>
        <taxon>Chordata</taxon>
        <taxon>Craniata</taxon>
        <taxon>Vertebrata</taxon>
        <taxon>Euteleostomi</taxon>
        <taxon>Actinopterygii</taxon>
        <taxon>Neopterygii</taxon>
        <taxon>Teleostei</taxon>
        <taxon>Neoteleostei</taxon>
        <taxon>Acanthomorphata</taxon>
        <taxon>Carangaria</taxon>
        <taxon>Pleuronectiformes</taxon>
        <taxon>Pleuronectoidei</taxon>
        <taxon>Pleuronectidae</taxon>
        <taxon>Pleuronectes</taxon>
    </lineage>
</organism>
<feature type="region of interest" description="Disordered" evidence="5">
    <location>
        <begin position="1394"/>
        <end position="1418"/>
    </location>
</feature>
<feature type="region of interest" description="Disordered" evidence="5">
    <location>
        <begin position="83"/>
        <end position="107"/>
    </location>
</feature>
<dbReference type="GO" id="GO:0005634">
    <property type="term" value="C:nucleus"/>
    <property type="evidence" value="ECO:0007669"/>
    <property type="project" value="TreeGrafter"/>
</dbReference>
<feature type="compositionally biased region" description="Polar residues" evidence="5">
    <location>
        <begin position="95"/>
        <end position="107"/>
    </location>
</feature>
<feature type="region of interest" description="Disordered" evidence="5">
    <location>
        <begin position="165"/>
        <end position="184"/>
    </location>
</feature>
<feature type="region of interest" description="Disordered" evidence="5">
    <location>
        <begin position="214"/>
        <end position="252"/>
    </location>
</feature>
<evidence type="ECO:0000256" key="2">
    <source>
        <dbReference type="ARBA" id="ARBA00023125"/>
    </source>
</evidence>
<evidence type="ECO:0008006" key="8">
    <source>
        <dbReference type="Google" id="ProtNLM"/>
    </source>
</evidence>
<feature type="compositionally biased region" description="Low complexity" evidence="5">
    <location>
        <begin position="1201"/>
        <end position="1221"/>
    </location>
</feature>
<evidence type="ECO:0000256" key="4">
    <source>
        <dbReference type="ARBA" id="ARBA00023242"/>
    </source>
</evidence>
<dbReference type="GO" id="GO:0006357">
    <property type="term" value="P:regulation of transcription by RNA polymerase II"/>
    <property type="evidence" value="ECO:0007669"/>
    <property type="project" value="TreeGrafter"/>
</dbReference>
<feature type="compositionally biased region" description="Basic and acidic residues" evidence="5">
    <location>
        <begin position="720"/>
        <end position="731"/>
    </location>
</feature>
<evidence type="ECO:0000313" key="6">
    <source>
        <dbReference type="EMBL" id="CAB1436929.1"/>
    </source>
</evidence>
<feature type="compositionally biased region" description="Basic residues" evidence="5">
    <location>
        <begin position="879"/>
        <end position="894"/>
    </location>
</feature>
<feature type="compositionally biased region" description="Low complexity" evidence="5">
    <location>
        <begin position="214"/>
        <end position="235"/>
    </location>
</feature>
<keyword evidence="4" id="KW-0539">Nucleus</keyword>
<feature type="region of interest" description="Disordered" evidence="5">
    <location>
        <begin position="473"/>
        <end position="504"/>
    </location>
</feature>
<evidence type="ECO:0000313" key="7">
    <source>
        <dbReference type="Proteomes" id="UP001153269"/>
    </source>
</evidence>
<feature type="region of interest" description="Disordered" evidence="5">
    <location>
        <begin position="1861"/>
        <end position="1884"/>
    </location>
</feature>
<proteinExistence type="predicted"/>
<gene>
    <name evidence="6" type="ORF">PLEPLA_LOCUS24962</name>
</gene>
<dbReference type="Proteomes" id="UP001153269">
    <property type="component" value="Unassembled WGS sequence"/>
</dbReference>
<sequence length="2020" mass="222215">MATVQCPRCTVERKGFRRELDSWRHKLIHCVGFESILDGIYGPMLMRDLNVFDDCEPEEVDDWSPETSCSQCSFCKLPLDKPSDQVPAATPPLSSPSDHSPCQAPSISESHQSAHRFLQAVFNKKDVPLGCVSNIPLVAQELMIKMVHQFAMDYASKCLIRTSTNGVRSRTSSPSSETSDAPLDLTVCRTQEEKECEPELDGVLDLSRNSACSATSSSSSPSSSSSSSNDKASGSLLPSFKEVGDRGQNGNKCRQSSAVEAVLSTLCPAHRSLLYQILKLAHQDKLQSSLDRTPAGQTESYSCHCGVNTPDNVSPHAVTLCECKAPNGSLHYPLMDCEPQDHSSTLSHSGDPQSNCSINLDNLKDCKNDGSLGSGDCCVQRCRMETYTVLCPKRLHCISCQSLTAGHISNMLSSFIPLPTLSKSPSLCTPSSTLCPSSSICCNQHTPLPCHCYSNPTCPIQLSSTIEKGVIDGDPPCPVLKRERSPSPPPLSPIPSDISKKIDEKPPSLLHHRQEDETDITVKNDFVNGSHLKADVSTDTEEELQSRTPRSSQAEQNPSGTLLQDVVNRFSEKLETIEPLEKDPPPVSLAVNVSEKEQLQSPSTSQNLQFHADAHLTEIITKVLHRGNGCDYNLTELFNRHDSKEPKSPNTRARRRQEVLTAIATPADDTTARRHTLQIKREFARLDQSCNRRKGSPAKKPKLNDGKVGVTTSYTSSDLKLVKGETKRETEGSEEPVENPKVGEPPLNMLSTDNDMKEVKKEIQTAVVTEDLNVLKQEKKEWELLCETNPLTPPGTQIPTPELQIKVGKQGFKDDHEQKLAEITTGTETSAKACVGACEEGGEVSSSGADENQEAPSGQSSDGDNRPGMGKDVNSCIRERKKPNHSKEVRRTRRNIVPPQRFSSYVTEPRKMFFVACFSESILNQKLQKDNDLTTQALEAFSTEPVANETQLELGNDTPLSSSEHTGKLTFESTHKEQCGPSYTESETMAAKEKSPTKCSLDIRTDDDCAAKHTRLRSSPKRLQALNTVSGMPQKSLNVTINSAPCGDNPPNSSVEYTSPIKLMFVSAVQGMEGVRYSLKSASTGASSQADKSFDPCVVSSWSGTPDKQKRRSPESPSLKVKSSSSPDTSSCSPTKSTSSPVKSASSTPKSASPQSKSMSPSKSASSPNPVPSSPKIDSRRSSEGTPTKRVAGTESHRSPPKSASSSSKSASSPKSASSSPRIGSRRSGDSTPTKRVAGTESQRSPCDSLSFHESTPQKRRPGRPKKLGPQLEQKVKRPIGRPRKQKAVDSAIGTETEGGKVVIANDAEENVNKNLKITVLYGRSRRNKRTVSEGFDQLQTEFHDACQAVGLKSDLGILMHSSKSSSGNVETASTKLSEQFSFVSPLKESAPLSSRNITCKKREDSGPSRKPGRPAKVKISGISVTVTTVSPRQRKIQMNRETRESPQAPIHKRVLLPELRASKELRTISCQSTTSSSQAEKGIEAQNQGEDRQPSQTVAVRHSVRVRKPSIHLMHAVATASSRSYSHSNALLRRSKQLLLNKASNERKKEEQQGSVEPSGGRRQLFGQDNRKKMSQDLSSVARVSVDSIFAPQETLRWWAASAEEDTMSQELASRIRLISDTWVSDTVENKEKEINLNSKSGTKGNNSFSRKSKHSSVVRTLFDCSPNTPSSCSMQQLCSWFMQTTETQSLSIVKKESPRNPSEFRPFPRSANNKIVCPSPQAERLRKHIKKFAKTVPKSPLQHQQAQRRLRKRNNAALSTHNIRRQLFTPRFAKGRFNKGVQWWRNRAFRNYQATVLNARTKFLTRRERERWQKSQNKKSIKVVTSCSNGHAVDGLQQKRKASDKAVKDQLYDCFGNSSASSSVDQTQEPVDAPKEQNLCSKPWSPETLKECRVFLRKINSPDGESLEEEWDSCTVTLDDGSPSAYVFAGRERKLVGVVKAVKTERISMKRRTASGEPEGSVHKSVQEQEEMPGRRQNLKGPGVVSTEPPQPPPAKMLRQSRVRGLTGPRWCDFVFEN</sequence>
<feature type="compositionally biased region" description="Low complexity" evidence="5">
    <location>
        <begin position="1115"/>
        <end position="1168"/>
    </location>
</feature>
<feature type="region of interest" description="Disordered" evidence="5">
    <location>
        <begin position="683"/>
        <end position="752"/>
    </location>
</feature>
<keyword evidence="2" id="KW-0238">DNA-binding</keyword>
<keyword evidence="1" id="KW-0805">Transcription regulation</keyword>
<feature type="region of interest" description="Disordered" evidence="5">
    <location>
        <begin position="1693"/>
        <end position="1717"/>
    </location>
</feature>
<evidence type="ECO:0000256" key="3">
    <source>
        <dbReference type="ARBA" id="ARBA00023163"/>
    </source>
</evidence>
<evidence type="ECO:0000256" key="1">
    <source>
        <dbReference type="ARBA" id="ARBA00023015"/>
    </source>
</evidence>
<dbReference type="EMBL" id="CADEAL010001957">
    <property type="protein sequence ID" value="CAB1436929.1"/>
    <property type="molecule type" value="Genomic_DNA"/>
</dbReference>
<keyword evidence="7" id="KW-1185">Reference proteome</keyword>
<dbReference type="PANTHER" id="PTHR21545">
    <property type="entry name" value="TRANSCRIPTION FACTOR MLR1/2"/>
    <property type="match status" value="1"/>
</dbReference>
<feature type="region of interest" description="Disordered" evidence="5">
    <location>
        <begin position="841"/>
        <end position="896"/>
    </location>
</feature>
<feature type="region of interest" description="Disordered" evidence="5">
    <location>
        <begin position="1953"/>
        <end position="2005"/>
    </location>
</feature>
<feature type="region of interest" description="Disordered" evidence="5">
    <location>
        <begin position="1470"/>
        <end position="1499"/>
    </location>
</feature>
<feature type="compositionally biased region" description="Polar residues" evidence="5">
    <location>
        <begin position="1861"/>
        <end position="1871"/>
    </location>
</feature>
<reference evidence="6" key="1">
    <citation type="submission" date="2020-03" db="EMBL/GenBank/DDBJ databases">
        <authorList>
            <person name="Weist P."/>
        </authorList>
    </citation>
    <scope>NUCLEOTIDE SEQUENCE</scope>
</reference>
<feature type="compositionally biased region" description="Low complexity" evidence="5">
    <location>
        <begin position="168"/>
        <end position="179"/>
    </location>
</feature>
<feature type="compositionally biased region" description="Polar residues" evidence="5">
    <location>
        <begin position="1230"/>
        <end position="1255"/>
    </location>
</feature>
<feature type="region of interest" description="Disordered" evidence="5">
    <location>
        <begin position="1431"/>
        <end position="1453"/>
    </location>
</feature>
<dbReference type="InterPro" id="IPR028104">
    <property type="entry name" value="DUF4553"/>
</dbReference>
<accession>A0A9N7US78</accession>
<protein>
    <recommendedName>
        <fullName evidence="8">Ligand-dependent nuclear receptor corepressor-like protein</fullName>
    </recommendedName>
</protein>
<feature type="region of interest" description="Disordered" evidence="5">
    <location>
        <begin position="1545"/>
        <end position="1575"/>
    </location>
</feature>
<name>A0A9N7US78_PLEPL</name>
<feature type="compositionally biased region" description="Polar residues" evidence="5">
    <location>
        <begin position="546"/>
        <end position="561"/>
    </location>
</feature>
<dbReference type="PANTHER" id="PTHR21545:SF10">
    <property type="entry name" value="LIGAND-DEPENDENT NUCLEAR RECEPTOR COREPRESSOR-LIKE PROTEIN"/>
    <property type="match status" value="1"/>
</dbReference>
<dbReference type="Pfam" id="PF15090">
    <property type="entry name" value="DUF4553"/>
    <property type="match status" value="1"/>
</dbReference>